<evidence type="ECO:0000256" key="1">
    <source>
        <dbReference type="SAM" id="Coils"/>
    </source>
</evidence>
<keyword evidence="3" id="KW-1185">Reference proteome</keyword>
<reference evidence="2 3" key="1">
    <citation type="submission" date="2019-05" db="EMBL/GenBank/DDBJ databases">
        <title>Mikania micrantha, genome provides insights into the molecular mechanism of rapid growth.</title>
        <authorList>
            <person name="Liu B."/>
        </authorList>
    </citation>
    <scope>NUCLEOTIDE SEQUENCE [LARGE SCALE GENOMIC DNA]</scope>
    <source>
        <strain evidence="2">NLD-2019</strain>
        <tissue evidence="2">Leaf</tissue>
    </source>
</reference>
<name>A0A5N6L9L3_9ASTR</name>
<protein>
    <submittedName>
        <fullName evidence="2">Uncharacterized protein</fullName>
    </submittedName>
</protein>
<comment type="caution">
    <text evidence="2">The sequence shown here is derived from an EMBL/GenBank/DDBJ whole genome shotgun (WGS) entry which is preliminary data.</text>
</comment>
<sequence length="174" mass="20221">MSYLLMEVARSSIVIYNLLFSADADMCLARRIRRDTGEKGRDIGMVLDQLFSLVFGMKCTITRFILKRERLEEEAARMRKESGTEQIDEKEYFSRVLGDRRGWNMGVGRRLRNIAPDVSYVSNSQSQLSDIQETIRLMNENMRRMQEEIDALILSWFGKHLVRLCNCLGVVDTL</sequence>
<feature type="coiled-coil region" evidence="1">
    <location>
        <begin position="128"/>
        <end position="155"/>
    </location>
</feature>
<evidence type="ECO:0000313" key="3">
    <source>
        <dbReference type="Proteomes" id="UP000326396"/>
    </source>
</evidence>
<proteinExistence type="predicted"/>
<dbReference type="EMBL" id="SZYD01002250">
    <property type="protein sequence ID" value="KAC9767785.1"/>
    <property type="molecule type" value="Genomic_DNA"/>
</dbReference>
<gene>
    <name evidence="2" type="ORF">E3N88_45281</name>
</gene>
<evidence type="ECO:0000313" key="2">
    <source>
        <dbReference type="EMBL" id="KAC9767785.1"/>
    </source>
</evidence>
<accession>A0A5N6L9L3</accession>
<feature type="coiled-coil region" evidence="1">
    <location>
        <begin position="61"/>
        <end position="88"/>
    </location>
</feature>
<organism evidence="2 3">
    <name type="scientific">Mikania micrantha</name>
    <name type="common">bitter vine</name>
    <dbReference type="NCBI Taxonomy" id="192012"/>
    <lineage>
        <taxon>Eukaryota</taxon>
        <taxon>Viridiplantae</taxon>
        <taxon>Streptophyta</taxon>
        <taxon>Embryophyta</taxon>
        <taxon>Tracheophyta</taxon>
        <taxon>Spermatophyta</taxon>
        <taxon>Magnoliopsida</taxon>
        <taxon>eudicotyledons</taxon>
        <taxon>Gunneridae</taxon>
        <taxon>Pentapetalae</taxon>
        <taxon>asterids</taxon>
        <taxon>campanulids</taxon>
        <taxon>Asterales</taxon>
        <taxon>Asteraceae</taxon>
        <taxon>Asteroideae</taxon>
        <taxon>Heliantheae alliance</taxon>
        <taxon>Eupatorieae</taxon>
        <taxon>Mikania</taxon>
    </lineage>
</organism>
<dbReference type="AlphaFoldDB" id="A0A5N6L9L3"/>
<keyword evidence="1" id="KW-0175">Coiled coil</keyword>
<dbReference type="Proteomes" id="UP000326396">
    <property type="component" value="Unassembled WGS sequence"/>
</dbReference>